<gene>
    <name evidence="1" type="ORF">HMPREF9436_03025</name>
</gene>
<protein>
    <submittedName>
        <fullName evidence="1">Uncharacterized protein</fullName>
    </submittedName>
</protein>
<dbReference type="HOGENOM" id="CLU_3200029_0_0_9"/>
<name>E2ZMU8_9FIRM</name>
<dbReference type="AlphaFoldDB" id="E2ZMU8"/>
<dbReference type="BioCyc" id="FCF748224-HMP:GTSS-1044-MONOMER"/>
<evidence type="ECO:0000313" key="1">
    <source>
        <dbReference type="EMBL" id="EFQ05509.1"/>
    </source>
</evidence>
<organism evidence="1 2">
    <name type="scientific">Faecalibacterium cf. prausnitzii KLE1255</name>
    <dbReference type="NCBI Taxonomy" id="748224"/>
    <lineage>
        <taxon>Bacteria</taxon>
        <taxon>Bacillati</taxon>
        <taxon>Bacillota</taxon>
        <taxon>Clostridia</taxon>
        <taxon>Eubacteriales</taxon>
        <taxon>Oscillospiraceae</taxon>
        <taxon>Faecalibacterium</taxon>
    </lineage>
</organism>
<dbReference type="Proteomes" id="UP000006028">
    <property type="component" value="Unassembled WGS sequence"/>
</dbReference>
<accession>E2ZMU8</accession>
<proteinExistence type="predicted"/>
<sequence>MSKNLSIYPDCPAKEQKKTAFHSIIAEHGLFVKGEILMCVEAAGE</sequence>
<dbReference type="EMBL" id="AECU01000217">
    <property type="protein sequence ID" value="EFQ05509.1"/>
    <property type="molecule type" value="Genomic_DNA"/>
</dbReference>
<reference evidence="1 2" key="1">
    <citation type="submission" date="2010-08" db="EMBL/GenBank/DDBJ databases">
        <authorList>
            <person name="Weinstock G."/>
            <person name="Sodergren E."/>
            <person name="Clifton S."/>
            <person name="Fulton L."/>
            <person name="Fulton B."/>
            <person name="Courtney L."/>
            <person name="Fronick C."/>
            <person name="Harrison M."/>
            <person name="Strong C."/>
            <person name="Farmer C."/>
            <person name="Delahaunty K."/>
            <person name="Markovic C."/>
            <person name="Hall O."/>
            <person name="Minx P."/>
            <person name="Tomlinson C."/>
            <person name="Mitreva M."/>
            <person name="Hou S."/>
            <person name="Chen J."/>
            <person name="Wollam A."/>
            <person name="Pepin K.H."/>
            <person name="Johnson M."/>
            <person name="Bhonagiri V."/>
            <person name="Zhang X."/>
            <person name="Suruliraj S."/>
            <person name="Warren W."/>
            <person name="Chinwalla A."/>
            <person name="Mardis E.R."/>
            <person name="Wilson R.K."/>
        </authorList>
    </citation>
    <scope>NUCLEOTIDE SEQUENCE [LARGE SCALE GENOMIC DNA]</scope>
    <source>
        <strain evidence="1 2">KLE1255</strain>
    </source>
</reference>
<evidence type="ECO:0000313" key="2">
    <source>
        <dbReference type="Proteomes" id="UP000006028"/>
    </source>
</evidence>
<comment type="caution">
    <text evidence="1">The sequence shown here is derived from an EMBL/GenBank/DDBJ whole genome shotgun (WGS) entry which is preliminary data.</text>
</comment>